<comment type="caution">
    <text evidence="1">The sequence shown here is derived from an EMBL/GenBank/DDBJ whole genome shotgun (WGS) entry which is preliminary data.</text>
</comment>
<reference evidence="1 2" key="1">
    <citation type="submission" date="2021-05" db="EMBL/GenBank/DDBJ databases">
        <title>Draft Genome Sequences of Clinical Respiratory Isolates of Mycobacterium goodii Recovered in Ireland.</title>
        <authorList>
            <person name="Flanagan P.R."/>
            <person name="Mok S."/>
            <person name="Roycroft E."/>
            <person name="Rogers T.R."/>
            <person name="Fitzgibbon M."/>
        </authorList>
    </citation>
    <scope>NUCLEOTIDE SEQUENCE [LARGE SCALE GENOMIC DNA]</scope>
    <source>
        <strain evidence="1 2">14IE55</strain>
    </source>
</reference>
<keyword evidence="2" id="KW-1185">Reference proteome</keyword>
<accession>A0ABS6HY32</accession>
<name>A0ABS6HY32_MYCGD</name>
<sequence>MTDLRARVLRELEAPAQLLAAEFFDAEGRFAALTFDALPDNPVGRFSAADLLAVSLLEPLKPPAVRALLTTRSGEFTELLQELPADVDLWDATDTHLAAAERCDVALRSLRDVGETRASKLMARKRPRLVPIVDSVIRHALSLGGEPRRELRECLADPEVRAAVERARPQVAPAEIISTLRLLDAVVWIRHSGSRNAQEARRRAGLEE</sequence>
<protein>
    <submittedName>
        <fullName evidence="1">Uncharacterized protein</fullName>
    </submittedName>
</protein>
<evidence type="ECO:0000313" key="1">
    <source>
        <dbReference type="EMBL" id="MBU8827475.1"/>
    </source>
</evidence>
<dbReference type="Proteomes" id="UP000696413">
    <property type="component" value="Unassembled WGS sequence"/>
</dbReference>
<dbReference type="RefSeq" id="WP_214396237.1">
    <property type="nucleotide sequence ID" value="NZ_JAHBOL010000072.1"/>
</dbReference>
<gene>
    <name evidence="1" type="ORF">KL859_31955</name>
</gene>
<proteinExistence type="predicted"/>
<evidence type="ECO:0000313" key="2">
    <source>
        <dbReference type="Proteomes" id="UP000696413"/>
    </source>
</evidence>
<organism evidence="1 2">
    <name type="scientific">Mycolicibacterium goodii</name>
    <name type="common">Mycobacterium goodii</name>
    <dbReference type="NCBI Taxonomy" id="134601"/>
    <lineage>
        <taxon>Bacteria</taxon>
        <taxon>Bacillati</taxon>
        <taxon>Actinomycetota</taxon>
        <taxon>Actinomycetes</taxon>
        <taxon>Mycobacteriales</taxon>
        <taxon>Mycobacteriaceae</taxon>
        <taxon>Mycolicibacterium</taxon>
    </lineage>
</organism>
<dbReference type="EMBL" id="JAHBOM010000044">
    <property type="protein sequence ID" value="MBU8827475.1"/>
    <property type="molecule type" value="Genomic_DNA"/>
</dbReference>
<dbReference type="InterPro" id="IPR046275">
    <property type="entry name" value="DUF6308"/>
</dbReference>
<dbReference type="Pfam" id="PF19827">
    <property type="entry name" value="DUF6308"/>
    <property type="match status" value="1"/>
</dbReference>